<keyword evidence="2" id="KW-1185">Reference proteome</keyword>
<name>A0A1K1QCR2_9FLAO</name>
<accession>A0A1K1QCR2</accession>
<evidence type="ECO:0000313" key="1">
    <source>
        <dbReference type="EMBL" id="SFW57722.1"/>
    </source>
</evidence>
<dbReference type="Proteomes" id="UP000183257">
    <property type="component" value="Unassembled WGS sequence"/>
</dbReference>
<evidence type="ECO:0000313" key="2">
    <source>
        <dbReference type="Proteomes" id="UP000183257"/>
    </source>
</evidence>
<dbReference type="AlphaFoldDB" id="A0A1K1QCR2"/>
<reference evidence="2" key="1">
    <citation type="submission" date="2016-11" db="EMBL/GenBank/DDBJ databases">
        <authorList>
            <person name="Varghese N."/>
            <person name="Submissions S."/>
        </authorList>
    </citation>
    <scope>NUCLEOTIDE SEQUENCE [LARGE SCALE GENOMIC DNA]</scope>
    <source>
        <strain evidence="2">DSM 24786</strain>
    </source>
</reference>
<protein>
    <submittedName>
        <fullName evidence="1">Uncharacterized protein</fullName>
    </submittedName>
</protein>
<dbReference type="STRING" id="76595.SAMN05660313_02610"/>
<gene>
    <name evidence="1" type="ORF">SAMN05660313_02610</name>
</gene>
<dbReference type="OrthoDB" id="5502211at2"/>
<proteinExistence type="predicted"/>
<sequence>MPYQDVFLVFWEQVKESVEEGNFAKLTMAKTIGKPDLKNIFVRPVYSKDGFKVLLKFRYRSRETEDVEEELTLDEAFLVLKPHLRKSFFSVLLFTTTKDVIFKINKKGAGSITESLPSFQNVTQAQLDQE</sequence>
<dbReference type="EMBL" id="FPIY01000003">
    <property type="protein sequence ID" value="SFW57722.1"/>
    <property type="molecule type" value="Genomic_DNA"/>
</dbReference>
<organism evidence="1 2">
    <name type="scientific">Cellulophaga fucicola</name>
    <dbReference type="NCBI Taxonomy" id="76595"/>
    <lineage>
        <taxon>Bacteria</taxon>
        <taxon>Pseudomonadati</taxon>
        <taxon>Bacteroidota</taxon>
        <taxon>Flavobacteriia</taxon>
        <taxon>Flavobacteriales</taxon>
        <taxon>Flavobacteriaceae</taxon>
        <taxon>Cellulophaga</taxon>
    </lineage>
</organism>
<dbReference type="RefSeq" id="WP_072304231.1">
    <property type="nucleotide sequence ID" value="NZ_FPIY01000003.1"/>
</dbReference>